<dbReference type="OrthoDB" id="2641892at2759"/>
<protein>
    <submittedName>
        <fullName evidence="1">BZ3500_MvSof-1268-A1-R1_Chr2-2g04829 protein</fullName>
    </submittedName>
</protein>
<evidence type="ECO:0000313" key="2">
    <source>
        <dbReference type="Proteomes" id="UP000249723"/>
    </source>
</evidence>
<dbReference type="STRING" id="289078.A0A2X0L5W9"/>
<sequence length="447" mass="48797">MLQDVRSSTARFGGVTIVLADGSEAMPSSHYSQGIAYKNSRRLHHANTGFWGKVKVLHLSRIRRMHLLEGAFTFGVLVKATRMVLQQGMRLLAAADRTTETERARAQGFADWLLGVGDGSANKTEDSIALPRELLLPATTDSGTGPGQSATPVPALELDNMSRGEKVDCFRDRAILAPKTHLRWIRSTTWCSTCCRVTLKRSTADSVENEDESLLSIEYLQSLNIRLGWRCTLQNSNWDDPSCSSCWTAREVVAAHHAENLTGFRFGWQCAINKAQGQSLARVGVYMCLGDARFFLTGQSYVLSVGNCANSAVGGPACHGLSTLRYLGFTPSFSIFLPSALHTLPIAPHPFATHPIATHERSPSTTILQRRDGERTALSVDDVDRLAAIYAKQRITVSSLKADGHERVKLPERNYGHAVLAHDTAQVVVTMLGKIASIDPSTGMPPV</sequence>
<dbReference type="AlphaFoldDB" id="A0A2X0L5W9"/>
<reference evidence="2" key="1">
    <citation type="submission" date="2016-10" db="EMBL/GenBank/DDBJ databases">
        <authorList>
            <person name="Jeantristanb JTB J.-T."/>
            <person name="Ricardo R."/>
        </authorList>
    </citation>
    <scope>NUCLEOTIDE SEQUENCE [LARGE SCALE GENOMIC DNA]</scope>
</reference>
<gene>
    <name evidence="1" type="ORF">BZ3500_MVSOF-1268-A1-R1_CHR2-2G04829</name>
</gene>
<dbReference type="Proteomes" id="UP000249723">
    <property type="component" value="Unassembled WGS sequence"/>
</dbReference>
<proteinExistence type="predicted"/>
<name>A0A2X0L5W9_9BASI</name>
<keyword evidence="2" id="KW-1185">Reference proteome</keyword>
<organism evidence="1 2">
    <name type="scientific">Microbotryum saponariae</name>
    <dbReference type="NCBI Taxonomy" id="289078"/>
    <lineage>
        <taxon>Eukaryota</taxon>
        <taxon>Fungi</taxon>
        <taxon>Dikarya</taxon>
        <taxon>Basidiomycota</taxon>
        <taxon>Pucciniomycotina</taxon>
        <taxon>Microbotryomycetes</taxon>
        <taxon>Microbotryales</taxon>
        <taxon>Microbotryaceae</taxon>
        <taxon>Microbotryum</taxon>
    </lineage>
</organism>
<accession>A0A2X0L5W9</accession>
<evidence type="ECO:0000313" key="1">
    <source>
        <dbReference type="EMBL" id="SCZ87363.1"/>
    </source>
</evidence>
<dbReference type="EMBL" id="FMWP01000010">
    <property type="protein sequence ID" value="SCZ87363.1"/>
    <property type="molecule type" value="Genomic_DNA"/>
</dbReference>